<accession>A0A2A2F1E2</accession>
<proteinExistence type="inferred from homology"/>
<dbReference type="InterPro" id="IPR036390">
    <property type="entry name" value="WH_DNA-bd_sf"/>
</dbReference>
<keyword evidence="7" id="KW-1185">Reference proteome</keyword>
<comment type="similarity">
    <text evidence="1">Belongs to the LysR transcriptional regulatory family.</text>
</comment>
<organism evidence="6 7">
    <name type="scientific">Halomonas salipaludis</name>
    <dbReference type="NCBI Taxonomy" id="2032625"/>
    <lineage>
        <taxon>Bacteria</taxon>
        <taxon>Pseudomonadati</taxon>
        <taxon>Pseudomonadota</taxon>
        <taxon>Gammaproteobacteria</taxon>
        <taxon>Oceanospirillales</taxon>
        <taxon>Halomonadaceae</taxon>
        <taxon>Halomonas</taxon>
    </lineage>
</organism>
<evidence type="ECO:0000313" key="6">
    <source>
        <dbReference type="EMBL" id="PAU78439.1"/>
    </source>
</evidence>
<dbReference type="Pfam" id="PF03466">
    <property type="entry name" value="LysR_substrate"/>
    <property type="match status" value="1"/>
</dbReference>
<evidence type="ECO:0000313" key="7">
    <source>
        <dbReference type="Proteomes" id="UP000217771"/>
    </source>
</evidence>
<dbReference type="PRINTS" id="PR00039">
    <property type="entry name" value="HTHLYSR"/>
</dbReference>
<comment type="caution">
    <text evidence="6">The sequence shown here is derived from an EMBL/GenBank/DDBJ whole genome shotgun (WGS) entry which is preliminary data.</text>
</comment>
<keyword evidence="2" id="KW-0805">Transcription regulation</keyword>
<dbReference type="RefSeq" id="WP_095620112.1">
    <property type="nucleotide sequence ID" value="NZ_NSKB01000002.1"/>
</dbReference>
<dbReference type="Gene3D" id="3.40.190.10">
    <property type="entry name" value="Periplasmic binding protein-like II"/>
    <property type="match status" value="2"/>
</dbReference>
<dbReference type="PANTHER" id="PTHR30126:SF2">
    <property type="entry name" value="HTH-TYPE TRANSCRIPTIONAL REGULATOR YJIE"/>
    <property type="match status" value="1"/>
</dbReference>
<evidence type="ECO:0000256" key="4">
    <source>
        <dbReference type="ARBA" id="ARBA00023163"/>
    </source>
</evidence>
<evidence type="ECO:0000256" key="1">
    <source>
        <dbReference type="ARBA" id="ARBA00009437"/>
    </source>
</evidence>
<dbReference type="InterPro" id="IPR036388">
    <property type="entry name" value="WH-like_DNA-bd_sf"/>
</dbReference>
<evidence type="ECO:0000256" key="2">
    <source>
        <dbReference type="ARBA" id="ARBA00023015"/>
    </source>
</evidence>
<dbReference type="SUPFAM" id="SSF46785">
    <property type="entry name" value="Winged helix' DNA-binding domain"/>
    <property type="match status" value="1"/>
</dbReference>
<evidence type="ECO:0000256" key="3">
    <source>
        <dbReference type="ARBA" id="ARBA00023125"/>
    </source>
</evidence>
<gene>
    <name evidence="6" type="ORF">CK498_06985</name>
</gene>
<dbReference type="EMBL" id="NSKB01000002">
    <property type="protein sequence ID" value="PAU78439.1"/>
    <property type="molecule type" value="Genomic_DNA"/>
</dbReference>
<dbReference type="PROSITE" id="PS50931">
    <property type="entry name" value="HTH_LYSR"/>
    <property type="match status" value="1"/>
</dbReference>
<dbReference type="AlphaFoldDB" id="A0A2A2F1E2"/>
<dbReference type="InterPro" id="IPR000847">
    <property type="entry name" value="LysR_HTH_N"/>
</dbReference>
<dbReference type="PANTHER" id="PTHR30126">
    <property type="entry name" value="HTH-TYPE TRANSCRIPTIONAL REGULATOR"/>
    <property type="match status" value="1"/>
</dbReference>
<keyword evidence="4" id="KW-0804">Transcription</keyword>
<dbReference type="GO" id="GO:0000976">
    <property type="term" value="F:transcription cis-regulatory region binding"/>
    <property type="evidence" value="ECO:0007669"/>
    <property type="project" value="TreeGrafter"/>
</dbReference>
<dbReference type="OrthoDB" id="6971749at2"/>
<dbReference type="Pfam" id="PF00126">
    <property type="entry name" value="HTH_1"/>
    <property type="match status" value="1"/>
</dbReference>
<keyword evidence="3" id="KW-0238">DNA-binding</keyword>
<dbReference type="GO" id="GO:0003700">
    <property type="term" value="F:DNA-binding transcription factor activity"/>
    <property type="evidence" value="ECO:0007669"/>
    <property type="project" value="InterPro"/>
</dbReference>
<dbReference type="Proteomes" id="UP000217771">
    <property type="component" value="Unassembled WGS sequence"/>
</dbReference>
<reference evidence="6 7" key="1">
    <citation type="submission" date="2017-08" db="EMBL/GenBank/DDBJ databases">
        <title>Halomonas alkalisoli sp. nov., isolated from saline alkaline soil.</title>
        <authorList>
            <person name="Wang D."/>
            <person name="Zhang G."/>
        </authorList>
    </citation>
    <scope>NUCLEOTIDE SEQUENCE [LARGE SCALE GENOMIC DNA]</scope>
    <source>
        <strain evidence="6 7">WRN001</strain>
    </source>
</reference>
<feature type="domain" description="HTH lysR-type" evidence="5">
    <location>
        <begin position="1"/>
        <end position="58"/>
    </location>
</feature>
<name>A0A2A2F1E2_9GAMM</name>
<evidence type="ECO:0000259" key="5">
    <source>
        <dbReference type="PROSITE" id="PS50931"/>
    </source>
</evidence>
<dbReference type="InterPro" id="IPR005119">
    <property type="entry name" value="LysR_subst-bd"/>
</dbReference>
<dbReference type="CDD" id="cd05466">
    <property type="entry name" value="PBP2_LTTR_substrate"/>
    <property type="match status" value="1"/>
</dbReference>
<sequence length="301" mass="32682">MNLIWLEDFLALAPTGNFSRAAEERHSSQPAFSRRIRALEAWVGAELFDRSTQPARLTDVGKWFLGVAQDLLARVSRVPGDAQRVAEASSVTLRLASTHALSFTFLPRWLRGLEATAALESVQLMSDVLQRCEALMREGKAQFVLSHAHAQAPGALDADAYLAIQVGDDELIPVCSPNEQGEARHLLGTGAGVPLLHYSEESGLGRIIRSVFDRRLAAANTVFTAHAASVLRTMALDGRGVAWLPHTLVVEDLDAGSLVAAGGEEWSLPVAIKLYRERELSGRAAEALWQAVTMQEARAID</sequence>
<dbReference type="SUPFAM" id="SSF53850">
    <property type="entry name" value="Periplasmic binding protein-like II"/>
    <property type="match status" value="1"/>
</dbReference>
<dbReference type="Gene3D" id="1.10.10.10">
    <property type="entry name" value="Winged helix-like DNA-binding domain superfamily/Winged helix DNA-binding domain"/>
    <property type="match status" value="1"/>
</dbReference>
<protein>
    <submittedName>
        <fullName evidence="6">LysR family transcriptional regulator</fullName>
    </submittedName>
</protein>